<accession>A0A8T0EDG7</accession>
<evidence type="ECO:0000313" key="2">
    <source>
        <dbReference type="Proteomes" id="UP000807504"/>
    </source>
</evidence>
<keyword evidence="2" id="KW-1185">Reference proteome</keyword>
<reference evidence="1" key="2">
    <citation type="submission" date="2020-06" db="EMBL/GenBank/DDBJ databases">
        <authorList>
            <person name="Sheffer M."/>
        </authorList>
    </citation>
    <scope>NUCLEOTIDE SEQUENCE</scope>
</reference>
<dbReference type="AlphaFoldDB" id="A0A8T0EDG7"/>
<dbReference type="EMBL" id="JABXBU010002228">
    <property type="protein sequence ID" value="KAF8770911.1"/>
    <property type="molecule type" value="Genomic_DNA"/>
</dbReference>
<reference evidence="1" key="1">
    <citation type="journal article" date="2020" name="bioRxiv">
        <title>Chromosome-level reference genome of the European wasp spider Argiope bruennichi: a resource for studies on range expansion and evolutionary adaptation.</title>
        <authorList>
            <person name="Sheffer M.M."/>
            <person name="Hoppe A."/>
            <person name="Krehenwinkel H."/>
            <person name="Uhl G."/>
            <person name="Kuss A.W."/>
            <person name="Jensen L."/>
            <person name="Jensen C."/>
            <person name="Gillespie R.G."/>
            <person name="Hoff K.J."/>
            <person name="Prost S."/>
        </authorList>
    </citation>
    <scope>NUCLEOTIDE SEQUENCE</scope>
</reference>
<evidence type="ECO:0000313" key="1">
    <source>
        <dbReference type="EMBL" id="KAF8770911.1"/>
    </source>
</evidence>
<sequence>MTGIAQESDGPPPRENVFIRLFPACEELVRAVENKAIDFSRNNEIGPETCEDEDNYESTCFVNDAIKTRCAVPEMPSEECMAQMKAFVQADVCNLRRK</sequence>
<name>A0A8T0EDG7_ARGBR</name>
<gene>
    <name evidence="1" type="ORF">HNY73_018388</name>
</gene>
<proteinExistence type="predicted"/>
<comment type="caution">
    <text evidence="1">The sequence shown here is derived from an EMBL/GenBank/DDBJ whole genome shotgun (WGS) entry which is preliminary data.</text>
</comment>
<organism evidence="1 2">
    <name type="scientific">Argiope bruennichi</name>
    <name type="common">Wasp spider</name>
    <name type="synonym">Aranea bruennichi</name>
    <dbReference type="NCBI Taxonomy" id="94029"/>
    <lineage>
        <taxon>Eukaryota</taxon>
        <taxon>Metazoa</taxon>
        <taxon>Ecdysozoa</taxon>
        <taxon>Arthropoda</taxon>
        <taxon>Chelicerata</taxon>
        <taxon>Arachnida</taxon>
        <taxon>Araneae</taxon>
        <taxon>Araneomorphae</taxon>
        <taxon>Entelegynae</taxon>
        <taxon>Araneoidea</taxon>
        <taxon>Araneidae</taxon>
        <taxon>Argiope</taxon>
    </lineage>
</organism>
<dbReference type="Proteomes" id="UP000807504">
    <property type="component" value="Unassembled WGS sequence"/>
</dbReference>
<protein>
    <submittedName>
        <fullName evidence="1">Uncharacterized protein</fullName>
    </submittedName>
</protein>